<sequence>MKLILKGNLPILLYFIKTSKAILNKFFLIGILLLSVSTYGQDTIVTRDLETWSSINLKYKINKKWAVTLEGQLRLENNSSEVSQYFGQLDLEYSLTKRFELTGALRYIKNNDNTGKIQGYEDHFRYHIDGTYKQKINQVDLKYRVRYQNRNELKIDDEFKQIVRFKVDAVYNIKKWKLDPELSGELFRSVGSASENQLESYRITLGTTFKVHKSAKMKLFYRFDKELNVTYPRAVNIIGVKYTYSLK</sequence>
<accession>A0A1B1Y747</accession>
<dbReference type="Proteomes" id="UP000092967">
    <property type="component" value="Chromosome"/>
</dbReference>
<dbReference type="SUPFAM" id="SSF56935">
    <property type="entry name" value="Porins"/>
    <property type="match status" value="1"/>
</dbReference>
<keyword evidence="1" id="KW-0732">Signal</keyword>
<evidence type="ECO:0000313" key="3">
    <source>
        <dbReference type="Proteomes" id="UP000092967"/>
    </source>
</evidence>
<name>A0A1B1Y747_9FLAO</name>
<protein>
    <recommendedName>
        <fullName evidence="4">DUF2490 domain-containing protein</fullName>
    </recommendedName>
</protein>
<dbReference type="EMBL" id="CP014224">
    <property type="protein sequence ID" value="ANW96568.1"/>
    <property type="molecule type" value="Genomic_DNA"/>
</dbReference>
<proteinExistence type="predicted"/>
<dbReference type="InterPro" id="IPR053713">
    <property type="entry name" value="Bact_OM_Channel_sf"/>
</dbReference>
<dbReference type="AlphaFoldDB" id="A0A1B1Y747"/>
<reference evidence="2 3" key="1">
    <citation type="submission" date="2016-02" db="EMBL/GenBank/DDBJ databases">
        <authorList>
            <person name="Wen L."/>
            <person name="He K."/>
            <person name="Yang H."/>
        </authorList>
    </citation>
    <scope>NUCLEOTIDE SEQUENCE [LARGE SCALE GENOMIC DNA]</scope>
    <source>
        <strain evidence="2 3">CZ1127</strain>
    </source>
</reference>
<evidence type="ECO:0000313" key="2">
    <source>
        <dbReference type="EMBL" id="ANW96568.1"/>
    </source>
</evidence>
<dbReference type="KEGG" id="wfu:AXE80_09880"/>
<evidence type="ECO:0008006" key="4">
    <source>
        <dbReference type="Google" id="ProtNLM"/>
    </source>
</evidence>
<organism evidence="2 3">
    <name type="scientific">Wenyingzhuangia fucanilytica</name>
    <dbReference type="NCBI Taxonomy" id="1790137"/>
    <lineage>
        <taxon>Bacteria</taxon>
        <taxon>Pseudomonadati</taxon>
        <taxon>Bacteroidota</taxon>
        <taxon>Flavobacteriia</taxon>
        <taxon>Flavobacteriales</taxon>
        <taxon>Flavobacteriaceae</taxon>
        <taxon>Wenyingzhuangia</taxon>
    </lineage>
</organism>
<dbReference type="RefSeq" id="WP_068826832.1">
    <property type="nucleotide sequence ID" value="NZ_CP014224.1"/>
</dbReference>
<dbReference type="Pfam" id="PF10677">
    <property type="entry name" value="DUF2490"/>
    <property type="match status" value="1"/>
</dbReference>
<gene>
    <name evidence="2" type="ORF">AXE80_09880</name>
</gene>
<dbReference type="InterPro" id="IPR019619">
    <property type="entry name" value="DUF2490"/>
</dbReference>
<dbReference type="OrthoDB" id="1365775at2"/>
<dbReference type="Gene3D" id="2.40.160.40">
    <property type="entry name" value="monomeric porin ompg"/>
    <property type="match status" value="1"/>
</dbReference>
<keyword evidence="3" id="KW-1185">Reference proteome</keyword>
<evidence type="ECO:0000256" key="1">
    <source>
        <dbReference type="ARBA" id="ARBA00022729"/>
    </source>
</evidence>
<dbReference type="STRING" id="1790137.AXE80_09880"/>